<dbReference type="Gene3D" id="2.40.40.20">
    <property type="match status" value="1"/>
</dbReference>
<dbReference type="InterPro" id="IPR000722">
    <property type="entry name" value="RNA_pol_asu"/>
</dbReference>
<dbReference type="PROSITE" id="PS01166">
    <property type="entry name" value="RNA_POL_BETA"/>
    <property type="match status" value="1"/>
</dbReference>
<dbReference type="GO" id="GO:0000428">
    <property type="term" value="C:DNA-directed RNA polymerase complex"/>
    <property type="evidence" value="ECO:0007669"/>
    <property type="project" value="UniProtKB-KW"/>
</dbReference>
<dbReference type="InterPro" id="IPR007641">
    <property type="entry name" value="RNA_pol_Rpb2_7"/>
</dbReference>
<protein>
    <recommendedName>
        <fullName evidence="4">Bifunctional DNA-directed RNA polymerase subunit beta-beta'</fullName>
        <ecNumber evidence="3">2.7.7.6</ecNumber>
    </recommendedName>
</protein>
<dbReference type="InterPro" id="IPR006592">
    <property type="entry name" value="RNA_pol_N"/>
</dbReference>
<dbReference type="InterPro" id="IPR038120">
    <property type="entry name" value="Rpb1_funnel_sf"/>
</dbReference>
<dbReference type="Gene3D" id="3.90.1100.10">
    <property type="match status" value="1"/>
</dbReference>
<evidence type="ECO:0000256" key="3">
    <source>
        <dbReference type="ARBA" id="ARBA00012418"/>
    </source>
</evidence>
<dbReference type="Pfam" id="PF04565">
    <property type="entry name" value="RNA_pol_Rpb2_3"/>
    <property type="match status" value="1"/>
</dbReference>
<reference evidence="10" key="2">
    <citation type="journal article" date="2012" name="PLoS ONE">
        <title>A Deeply Branching Thermophilic Bacterium with an Ancient Acetyl-CoA Pathway Dominates a Subsurface Ecosystem.</title>
        <authorList>
            <person name="Takami H."/>
            <person name="Noguchi H."/>
            <person name="Takaki Y."/>
            <person name="Uchiyama I."/>
            <person name="Toyoda A."/>
            <person name="Nishi S."/>
            <person name="Chee G.-J."/>
            <person name="Arai W."/>
            <person name="Nunoura T."/>
            <person name="Itoh T."/>
            <person name="Hattori M."/>
            <person name="Takai K."/>
        </authorList>
    </citation>
    <scope>NUCLEOTIDE SEQUENCE</scope>
</reference>
<dbReference type="GO" id="GO:0003677">
    <property type="term" value="F:DNA binding"/>
    <property type="evidence" value="ECO:0007669"/>
    <property type="project" value="InterPro"/>
</dbReference>
<dbReference type="PANTHER" id="PTHR20856">
    <property type="entry name" value="DNA-DIRECTED RNA POLYMERASE I SUBUNIT 2"/>
    <property type="match status" value="1"/>
</dbReference>
<comment type="similarity">
    <text evidence="1">In the N-terminal section; belongs to the RNA polymerase beta chain family.</text>
</comment>
<dbReference type="InterPro" id="IPR007121">
    <property type="entry name" value="RNA_pol_bsu_CS"/>
</dbReference>
<dbReference type="InterPro" id="IPR037033">
    <property type="entry name" value="DNA-dir_RNAP_su2_hyb_sf"/>
</dbReference>
<comment type="similarity">
    <text evidence="2">In the C-terminal section; belongs to the RNA polymerase beta' chain family.</text>
</comment>
<keyword evidence="5 10" id="KW-0240">DNA-directed RNA polymerase</keyword>
<evidence type="ECO:0000256" key="1">
    <source>
        <dbReference type="ARBA" id="ARBA00007616"/>
    </source>
</evidence>
<dbReference type="Pfam" id="PF04560">
    <property type="entry name" value="RNA_pol_Rpb2_7"/>
    <property type="match status" value="1"/>
</dbReference>
<evidence type="ECO:0000256" key="7">
    <source>
        <dbReference type="ARBA" id="ARBA00022695"/>
    </source>
</evidence>
<dbReference type="SUPFAM" id="SSF64484">
    <property type="entry name" value="beta and beta-prime subunits of DNA dependent RNA-polymerase"/>
    <property type="match status" value="2"/>
</dbReference>
<proteinExistence type="inferred from homology"/>
<dbReference type="GO" id="GO:0032549">
    <property type="term" value="F:ribonucleoside binding"/>
    <property type="evidence" value="ECO:0007669"/>
    <property type="project" value="InterPro"/>
</dbReference>
<reference evidence="10" key="1">
    <citation type="journal article" date="2005" name="Environ. Microbiol.">
        <title>Genetic and functional properties of uncultivated thermophilic crenarchaeotes from a subsurface gold mine as revealed by analysis of genome fragments.</title>
        <authorList>
            <person name="Nunoura T."/>
            <person name="Hirayama H."/>
            <person name="Takami H."/>
            <person name="Oida H."/>
            <person name="Nishi S."/>
            <person name="Shimamura S."/>
            <person name="Suzuki Y."/>
            <person name="Inagaki F."/>
            <person name="Takai K."/>
            <person name="Nealson K.H."/>
            <person name="Horikoshi K."/>
        </authorList>
    </citation>
    <scope>NUCLEOTIDE SEQUENCE</scope>
</reference>
<evidence type="ECO:0000256" key="8">
    <source>
        <dbReference type="ARBA" id="ARBA00023163"/>
    </source>
</evidence>
<feature type="domain" description="RNA polymerase N-terminal" evidence="9">
    <location>
        <begin position="929"/>
        <end position="1195"/>
    </location>
</feature>
<dbReference type="InterPro" id="IPR007081">
    <property type="entry name" value="RNA_pol_Rpb1_5"/>
</dbReference>
<keyword evidence="6" id="KW-0808">Transferase</keyword>
<evidence type="ECO:0000256" key="2">
    <source>
        <dbReference type="ARBA" id="ARBA00009839"/>
    </source>
</evidence>
<keyword evidence="8" id="KW-0804">Transcription</keyword>
<dbReference type="EMBL" id="AP011637">
    <property type="protein sequence ID" value="BAL52679.1"/>
    <property type="molecule type" value="Genomic_DNA"/>
</dbReference>
<keyword evidence="7" id="KW-0548">Nucleotidyltransferase</keyword>
<dbReference type="Pfam" id="PF04998">
    <property type="entry name" value="RNA_pol_Rpb1_5"/>
    <property type="match status" value="1"/>
</dbReference>
<dbReference type="SMART" id="SM00663">
    <property type="entry name" value="RPOLA_N"/>
    <property type="match status" value="1"/>
</dbReference>
<dbReference type="Gene3D" id="2.40.50.100">
    <property type="match status" value="1"/>
</dbReference>
<evidence type="ECO:0000256" key="4">
    <source>
        <dbReference type="ARBA" id="ARBA00018273"/>
    </source>
</evidence>
<dbReference type="Gene3D" id="2.40.270.10">
    <property type="entry name" value="DNA-directed RNA polymerase, subunit 2, domain 6"/>
    <property type="match status" value="2"/>
</dbReference>
<dbReference type="GO" id="GO:0003899">
    <property type="term" value="F:DNA-directed RNA polymerase activity"/>
    <property type="evidence" value="ECO:0007669"/>
    <property type="project" value="UniProtKB-EC"/>
</dbReference>
<evidence type="ECO:0000313" key="10">
    <source>
        <dbReference type="EMBL" id="BAL52679.1"/>
    </source>
</evidence>
<dbReference type="Gene3D" id="1.10.132.30">
    <property type="match status" value="1"/>
</dbReference>
<accession>H5S943</accession>
<organism evidence="10">
    <name type="scientific">uncultured prokaryote</name>
    <dbReference type="NCBI Taxonomy" id="198431"/>
    <lineage>
        <taxon>unclassified sequences</taxon>
        <taxon>environmental samples</taxon>
    </lineage>
</organism>
<dbReference type="InterPro" id="IPR007645">
    <property type="entry name" value="RNA_pol_Rpb2_3"/>
</dbReference>
<dbReference type="GO" id="GO:0006351">
    <property type="term" value="P:DNA-templated transcription"/>
    <property type="evidence" value="ECO:0007669"/>
    <property type="project" value="InterPro"/>
</dbReference>
<gene>
    <name evidence="10" type="ORF">HGMM_F03A04C02</name>
</gene>
<dbReference type="InterPro" id="IPR015712">
    <property type="entry name" value="DNA-dir_RNA_pol_su2"/>
</dbReference>
<dbReference type="InterPro" id="IPR007120">
    <property type="entry name" value="DNA-dir_RNAP_su2_dom"/>
</dbReference>
<sequence length="1649" mass="186785">MQDLLEVQLASYKCFLEELPILLKQQIPDTIIINQDDPLEVTEVHLIEPDRPEIECLEQRLPYQYQVLLDLKVEGAPQQGVLLGRLPALTSRGTLLYGSPPVNERVAILQLRLPRVVQLARQLQKKKGLLQQEQLEKLYSQSRLIKKWKQKKKKVAIPSLQDLLNQDTSLSLDNYRVVHVGDLLKWAVRRTLQRLGRASQRLLPENNADMFLFTVLPAIFTRGVEQNLNNSGLVQWLDKTNPLAEIAHKRKITFCGLHGISNLEGNHEKIPERQIHPSHYRCICPVETPESEKVGLNLHLAADAKVDLQQNKLQAGTLSLGVSASLIPFISHNDPNRALMAAKNMKQALPLLKLDPPLVQTGWESRVGHESRCCLIADRDGEILQYCEGSDGTARELTVLYQGAQQPQTYHVAKVPGVLPGVGSFYRPPESRVVRSPFPGQIEKIQDGQITLKVSLRGSVFQQEISIPEDFSVVAQAGQQVQARQVLAFRTKFKQGDILLDGSVTVDGMLALGTNLLVAYMPWYGYNFEDALVISDRLVKEEVLTSLHLVQDKYGHYVEPRRVCLGDKLCNRHGHKGVIARIEPEERMPVVLRQDGTPLTDPQGRPFHVDLLINPHSVISRMNLGQLYETHWSWIAWKEKNPVVVPPFSRYFSWEILNEKIQKDDLLKSVLTGGKAKVRWQDPCTHHEKEIQAVVGWQYWMKVNHLSEDKLHVRATGQRTLITKQPPRGKQNEGGQRVGEMEVWALQALRAQHILSEMLTMKSDALPEASTQPMPEALRALVYYLRGLGVDLRIYVTEQEDEKLFPVEKIGHPFHPEAVVKLEAQWATDDQIEKWSSGKVITPELQALWYSCQCGHKGWSWNFAKNQKGPRRCPKCGNRQIDVSLRWHPQGLLSEAIFGEKHPQERRVRMGHIELYKPIRHPLAPERQLRIIPVIPPDYRPWSEQSEGLNLWYRRILLCDRMLRAVSQQKGSTRREPKQQKAFWRRELIRAVAGLYGKKVSFKEKEPQFHNDDISSHTNLCRLLEGKTGLIRGYILGKRVDFSGRAVIVPDPQLPFGCCRLPRKAIEKFYTNLVGSLDTLQPNAQEEALYNWCKDLLILLNRAPTLHRYNFLAFTLDPKEPFWDEPCLAVHPFICGMYNADFDGDTMAFHLPLGKEARQEAQTRLHPKHHLFSAAHGGQLLHLAQDIVSGIYVLTSTPAGCQQLGNLLKINDQDKPLDKRALQEVVERFLRNQAQNPQQVEHALQQLDHMMRMAFQRATEHGLSFSIEDLKALSVPQAQRKAKASAVCAAPKNTEEEWSHKLRKDLGNKIMGDILQGSPDNPIAILVGSGARGDAEQLARLCGAVIGFAHDFENSPFSNYVEGLTEEEYFEAAREARPDIVRKKIGPALGGDLTRKLVHGAYPLRIVSKQCTDTQGLAMPRTLFSSLRGRVSAQGIPNIIDIGQTLDSEKLQQLINNNQIAFIRVFSPYTCTAQRGICQRCYGLDPSTGRWAELGTPVGLLAAQSIGERATQDFMKAFHGIRSKTLQCIEQAKAFFEQGKTPPALEEDPISILEWLYHEAYENKVDLRHFEVILRGMQQDRLTGVVERARDRLNESFLSAMAFQAVTQHVVKAANRSLEDRCIFDPAPLFFGLGEPPQQEDENVGKPTT</sequence>
<evidence type="ECO:0000256" key="5">
    <source>
        <dbReference type="ARBA" id="ARBA00022478"/>
    </source>
</evidence>
<evidence type="ECO:0000259" key="9">
    <source>
        <dbReference type="SMART" id="SM00663"/>
    </source>
</evidence>
<dbReference type="Pfam" id="PF00562">
    <property type="entry name" value="RNA_pol_Rpb2_6"/>
    <property type="match status" value="2"/>
</dbReference>
<name>H5S943_9ZZZZ</name>
<dbReference type="Pfam" id="PF00623">
    <property type="entry name" value="RNA_pol_Rpb1_2"/>
    <property type="match status" value="1"/>
</dbReference>
<dbReference type="Gene3D" id="3.90.1800.10">
    <property type="entry name" value="RNA polymerase alpha subunit dimerisation domain"/>
    <property type="match status" value="1"/>
</dbReference>
<evidence type="ECO:0000256" key="6">
    <source>
        <dbReference type="ARBA" id="ARBA00022679"/>
    </source>
</evidence>
<dbReference type="EC" id="2.7.7.6" evidence="3"/>